<dbReference type="SUPFAM" id="SSF52540">
    <property type="entry name" value="P-loop containing nucleoside triphosphate hydrolases"/>
    <property type="match status" value="1"/>
</dbReference>
<sequence length="407" mass="45827">MKKTNQNIFSVLVAFLFLLGMLGCGFMLWQKTTKPNNISFKEEQKNEPKTNINTQIQEQAQEENNDTDETKLLKDILAMKTPQEKLNKKPSLNDTIIGPTAIRALKSLQSKIMDPQRFLNAGIKSESNGVCLYGPPGNGKTIAVESLGKDCGVPFFLCNGGDFSAKYKGVAPKKVRLLWQQLRKEAQEHGACILFVDEADDIFTDISQIGEASSDNAVVVNEFKTEMTSLDNDPKKPIFVLCATNHVDKLDKAIVSRLGIKIEIPNLDVDLRVKMLQLLVKFGAKVCPTVQSQFKEIAQRIEALKHNDLIKSARGCKNFVNDVKIYALETHNRETATVEDFNVILNRLFEEDATQDAKIQKAQKEEEKESIESLRKQKRINELVYPPTPQQPQDDPFFKTLEGLKPE</sequence>
<evidence type="ECO:0000256" key="3">
    <source>
        <dbReference type="ARBA" id="ARBA00022840"/>
    </source>
</evidence>
<comment type="similarity">
    <text evidence="1 4">Belongs to the AAA ATPase family.</text>
</comment>
<feature type="domain" description="AAA+ ATPase" evidence="7">
    <location>
        <begin position="126"/>
        <end position="268"/>
    </location>
</feature>
<evidence type="ECO:0000313" key="8">
    <source>
        <dbReference type="EMBL" id="RMI87586.1"/>
    </source>
</evidence>
<feature type="compositionally biased region" description="Basic and acidic residues" evidence="5">
    <location>
        <begin position="359"/>
        <end position="381"/>
    </location>
</feature>
<dbReference type="InterPro" id="IPR003960">
    <property type="entry name" value="ATPase_AAA_CS"/>
</dbReference>
<dbReference type="PANTHER" id="PTHR23073">
    <property type="entry name" value="26S PROTEASOME REGULATORY SUBUNIT"/>
    <property type="match status" value="1"/>
</dbReference>
<evidence type="ECO:0000256" key="2">
    <source>
        <dbReference type="ARBA" id="ARBA00022741"/>
    </source>
</evidence>
<evidence type="ECO:0000313" key="9">
    <source>
        <dbReference type="Proteomes" id="UP000283896"/>
    </source>
</evidence>
<dbReference type="EMBL" id="MPBG01000016">
    <property type="protein sequence ID" value="RMI87586.1"/>
    <property type="molecule type" value="Genomic_DNA"/>
</dbReference>
<keyword evidence="9" id="KW-1185">Reference proteome</keyword>
<evidence type="ECO:0000256" key="5">
    <source>
        <dbReference type="SAM" id="MobiDB-lite"/>
    </source>
</evidence>
<organism evidence="8 9">
    <name type="scientific">Candidatus Phytoplasma solani</name>
    <dbReference type="NCBI Taxonomy" id="69896"/>
    <lineage>
        <taxon>Bacteria</taxon>
        <taxon>Bacillati</taxon>
        <taxon>Mycoplasmatota</taxon>
        <taxon>Mollicutes</taxon>
        <taxon>Acholeplasmatales</taxon>
        <taxon>Acholeplasmataceae</taxon>
        <taxon>Candidatus Phytoplasma</taxon>
        <taxon>16SrXII (Stolbur group)</taxon>
    </lineage>
</organism>
<dbReference type="RefSeq" id="WP_122225679.1">
    <property type="nucleotide sequence ID" value="NZ_MPBG01000016.1"/>
</dbReference>
<keyword evidence="6" id="KW-0812">Transmembrane</keyword>
<feature type="region of interest" description="Disordered" evidence="5">
    <location>
        <begin position="359"/>
        <end position="407"/>
    </location>
</feature>
<protein>
    <submittedName>
        <fullName evidence="8">ATP-dependent Zn protease</fullName>
    </submittedName>
</protein>
<keyword evidence="6" id="KW-1133">Transmembrane helix</keyword>
<gene>
    <name evidence="8" type="primary">hflB</name>
    <name evidence="8" type="ORF">PSSA1_v1c7040</name>
</gene>
<dbReference type="CDD" id="cd19481">
    <property type="entry name" value="RecA-like_protease"/>
    <property type="match status" value="1"/>
</dbReference>
<name>A0A421NU79_9MOLU</name>
<accession>A0A421NU79</accession>
<dbReference type="GO" id="GO:0008233">
    <property type="term" value="F:peptidase activity"/>
    <property type="evidence" value="ECO:0007669"/>
    <property type="project" value="UniProtKB-KW"/>
</dbReference>
<comment type="caution">
    <text evidence="8">The sequence shown here is derived from an EMBL/GenBank/DDBJ whole genome shotgun (WGS) entry which is preliminary data.</text>
</comment>
<feature type="transmembrane region" description="Helical" evidence="6">
    <location>
        <begin position="7"/>
        <end position="29"/>
    </location>
</feature>
<reference evidence="9" key="1">
    <citation type="submission" date="2016-11" db="EMBL/GenBank/DDBJ databases">
        <title>Genome sequence of Candidatus Phytoplasma solani strain SA-1.</title>
        <authorList>
            <person name="Haryono M."/>
            <person name="Samarzija I."/>
            <person name="Seruga Music M."/>
            <person name="Hogenhout S."/>
            <person name="Kuo C.-H."/>
        </authorList>
    </citation>
    <scope>NUCLEOTIDE SEQUENCE [LARGE SCALE GENOMIC DNA]</scope>
    <source>
        <strain evidence="9">SA-1</strain>
    </source>
</reference>
<dbReference type="Proteomes" id="UP000283896">
    <property type="component" value="Unassembled WGS sequence"/>
</dbReference>
<proteinExistence type="inferred from homology"/>
<keyword evidence="3 4" id="KW-0067">ATP-binding</keyword>
<dbReference type="Gene3D" id="3.40.50.300">
    <property type="entry name" value="P-loop containing nucleotide triphosphate hydrolases"/>
    <property type="match status" value="1"/>
</dbReference>
<evidence type="ECO:0000256" key="6">
    <source>
        <dbReference type="SAM" id="Phobius"/>
    </source>
</evidence>
<dbReference type="InterPro" id="IPR050221">
    <property type="entry name" value="26S_Proteasome_ATPase"/>
</dbReference>
<dbReference type="PROSITE" id="PS00674">
    <property type="entry name" value="AAA"/>
    <property type="match status" value="1"/>
</dbReference>
<evidence type="ECO:0000259" key="7">
    <source>
        <dbReference type="SMART" id="SM00382"/>
    </source>
</evidence>
<dbReference type="InterPro" id="IPR027417">
    <property type="entry name" value="P-loop_NTPase"/>
</dbReference>
<evidence type="ECO:0000256" key="1">
    <source>
        <dbReference type="ARBA" id="ARBA00006914"/>
    </source>
</evidence>
<keyword evidence="8" id="KW-0378">Hydrolase</keyword>
<keyword evidence="2 4" id="KW-0547">Nucleotide-binding</keyword>
<keyword evidence="6" id="KW-0472">Membrane</keyword>
<dbReference type="AlphaFoldDB" id="A0A421NU79"/>
<dbReference type="InterPro" id="IPR003959">
    <property type="entry name" value="ATPase_AAA_core"/>
</dbReference>
<dbReference type="OrthoDB" id="548807at2"/>
<dbReference type="GO" id="GO:0005524">
    <property type="term" value="F:ATP binding"/>
    <property type="evidence" value="ECO:0007669"/>
    <property type="project" value="UniProtKB-KW"/>
</dbReference>
<evidence type="ECO:0000256" key="4">
    <source>
        <dbReference type="RuleBase" id="RU003651"/>
    </source>
</evidence>
<dbReference type="GO" id="GO:0006508">
    <property type="term" value="P:proteolysis"/>
    <property type="evidence" value="ECO:0007669"/>
    <property type="project" value="UniProtKB-KW"/>
</dbReference>
<dbReference type="InterPro" id="IPR003593">
    <property type="entry name" value="AAA+_ATPase"/>
</dbReference>
<dbReference type="GO" id="GO:0016887">
    <property type="term" value="F:ATP hydrolysis activity"/>
    <property type="evidence" value="ECO:0007669"/>
    <property type="project" value="InterPro"/>
</dbReference>
<dbReference type="SMART" id="SM00382">
    <property type="entry name" value="AAA"/>
    <property type="match status" value="1"/>
</dbReference>
<dbReference type="PROSITE" id="PS51257">
    <property type="entry name" value="PROKAR_LIPOPROTEIN"/>
    <property type="match status" value="1"/>
</dbReference>
<dbReference type="Pfam" id="PF00004">
    <property type="entry name" value="AAA"/>
    <property type="match status" value="1"/>
</dbReference>
<keyword evidence="8" id="KW-0645">Protease</keyword>